<feature type="non-terminal residue" evidence="1">
    <location>
        <position position="1"/>
    </location>
</feature>
<proteinExistence type="predicted"/>
<evidence type="ECO:0000313" key="1">
    <source>
        <dbReference type="EMBL" id="GAH24388.1"/>
    </source>
</evidence>
<name>X1FUD3_9ZZZZ</name>
<dbReference type="AlphaFoldDB" id="X1FUD3"/>
<sequence>EELSSQQVLSSPIARLLGYCKEEGPPDTVPRQYKYLAYKAYGMKLISFEKLAELLRRNYYALKEEFEQGSQEGDE</sequence>
<protein>
    <submittedName>
        <fullName evidence="1">Uncharacterized protein</fullName>
    </submittedName>
</protein>
<accession>X1FUD3</accession>
<dbReference type="EMBL" id="BARU01000742">
    <property type="protein sequence ID" value="GAH24388.1"/>
    <property type="molecule type" value="Genomic_DNA"/>
</dbReference>
<comment type="caution">
    <text evidence="1">The sequence shown here is derived from an EMBL/GenBank/DDBJ whole genome shotgun (WGS) entry which is preliminary data.</text>
</comment>
<organism evidence="1">
    <name type="scientific">marine sediment metagenome</name>
    <dbReference type="NCBI Taxonomy" id="412755"/>
    <lineage>
        <taxon>unclassified sequences</taxon>
        <taxon>metagenomes</taxon>
        <taxon>ecological metagenomes</taxon>
    </lineage>
</organism>
<reference evidence="1" key="1">
    <citation type="journal article" date="2014" name="Front. Microbiol.">
        <title>High frequency of phylogenetically diverse reductive dehalogenase-homologous genes in deep subseafloor sedimentary metagenomes.</title>
        <authorList>
            <person name="Kawai M."/>
            <person name="Futagami T."/>
            <person name="Toyoda A."/>
            <person name="Takaki Y."/>
            <person name="Nishi S."/>
            <person name="Hori S."/>
            <person name="Arai W."/>
            <person name="Tsubouchi T."/>
            <person name="Morono Y."/>
            <person name="Uchiyama I."/>
            <person name="Ito T."/>
            <person name="Fujiyama A."/>
            <person name="Inagaki F."/>
            <person name="Takami H."/>
        </authorList>
    </citation>
    <scope>NUCLEOTIDE SEQUENCE</scope>
    <source>
        <strain evidence="1">Expedition CK06-06</strain>
    </source>
</reference>
<gene>
    <name evidence="1" type="ORF">S03H2_02263</name>
</gene>